<protein>
    <recommendedName>
        <fullName evidence="4">Xaa-Pro aminopeptidase</fullName>
        <ecNumber evidence="4">3.4.11.9</ecNumber>
    </recommendedName>
</protein>
<keyword evidence="6" id="KW-0378">Hydrolase</keyword>
<dbReference type="Gene3D" id="3.40.350.10">
    <property type="entry name" value="Creatinase/prolidase N-terminal domain"/>
    <property type="match status" value="1"/>
</dbReference>
<organism evidence="9">
    <name type="scientific">Prevotella sp. GTC17253</name>
    <dbReference type="NCBI Taxonomy" id="3236793"/>
    <lineage>
        <taxon>Bacteria</taxon>
        <taxon>Pseudomonadati</taxon>
        <taxon>Bacteroidota</taxon>
        <taxon>Bacteroidia</taxon>
        <taxon>Bacteroidales</taxon>
        <taxon>Prevotellaceae</taxon>
        <taxon>Prevotella</taxon>
    </lineage>
</organism>
<gene>
    <name evidence="9" type="ORF">GTC17253_09130</name>
</gene>
<evidence type="ECO:0000256" key="3">
    <source>
        <dbReference type="ARBA" id="ARBA00008766"/>
    </source>
</evidence>
<evidence type="ECO:0000256" key="7">
    <source>
        <dbReference type="ARBA" id="ARBA00023211"/>
    </source>
</evidence>
<keyword evidence="9" id="KW-0031">Aminopeptidase</keyword>
<dbReference type="AlphaFoldDB" id="A0AB33IU91"/>
<proteinExistence type="inferred from homology"/>
<dbReference type="SUPFAM" id="SSF53092">
    <property type="entry name" value="Creatinase/prolidase N-terminal domain"/>
    <property type="match status" value="1"/>
</dbReference>
<evidence type="ECO:0000256" key="1">
    <source>
        <dbReference type="ARBA" id="ARBA00001424"/>
    </source>
</evidence>
<dbReference type="InterPro" id="IPR007865">
    <property type="entry name" value="Aminopep_P_N"/>
</dbReference>
<dbReference type="EC" id="3.4.11.9" evidence="4"/>
<dbReference type="PANTHER" id="PTHR43226:SF4">
    <property type="entry name" value="XAA-PRO AMINOPEPTIDASE 3"/>
    <property type="match status" value="1"/>
</dbReference>
<evidence type="ECO:0000256" key="2">
    <source>
        <dbReference type="ARBA" id="ARBA00001936"/>
    </source>
</evidence>
<dbReference type="GO" id="GO:0005829">
    <property type="term" value="C:cytosol"/>
    <property type="evidence" value="ECO:0007669"/>
    <property type="project" value="TreeGrafter"/>
</dbReference>
<dbReference type="InterPro" id="IPR000994">
    <property type="entry name" value="Pept_M24"/>
</dbReference>
<evidence type="ECO:0000259" key="8">
    <source>
        <dbReference type="SMART" id="SM01011"/>
    </source>
</evidence>
<evidence type="ECO:0000256" key="6">
    <source>
        <dbReference type="ARBA" id="ARBA00022801"/>
    </source>
</evidence>
<name>A0AB33IU91_9BACT</name>
<dbReference type="SMART" id="SM01011">
    <property type="entry name" value="AMP_N"/>
    <property type="match status" value="1"/>
</dbReference>
<comment type="cofactor">
    <cofactor evidence="2">
        <name>Mn(2+)</name>
        <dbReference type="ChEBI" id="CHEBI:29035"/>
    </cofactor>
</comment>
<dbReference type="InterPro" id="IPR052433">
    <property type="entry name" value="X-Pro_dipept-like"/>
</dbReference>
<comment type="catalytic activity">
    <reaction evidence="1">
        <text>Release of any N-terminal amino acid, including proline, that is linked to proline, even from a dipeptide or tripeptide.</text>
        <dbReference type="EC" id="3.4.11.9"/>
    </reaction>
</comment>
<dbReference type="PANTHER" id="PTHR43226">
    <property type="entry name" value="XAA-PRO AMINOPEPTIDASE 3"/>
    <property type="match status" value="1"/>
</dbReference>
<dbReference type="Pfam" id="PF05195">
    <property type="entry name" value="AMP_N"/>
    <property type="match status" value="1"/>
</dbReference>
<dbReference type="InterPro" id="IPR029149">
    <property type="entry name" value="Creatin/AminoP/Spt16_N"/>
</dbReference>
<accession>A0AB33IU91</accession>
<evidence type="ECO:0000256" key="5">
    <source>
        <dbReference type="ARBA" id="ARBA00022723"/>
    </source>
</evidence>
<evidence type="ECO:0000313" key="9">
    <source>
        <dbReference type="EMBL" id="BFO70947.1"/>
    </source>
</evidence>
<comment type="similarity">
    <text evidence="3">Belongs to the peptidase M24B family.</text>
</comment>
<dbReference type="InterPro" id="IPR036005">
    <property type="entry name" value="Creatinase/aminopeptidase-like"/>
</dbReference>
<keyword evidence="9" id="KW-0645">Protease</keyword>
<dbReference type="GO" id="GO:0006508">
    <property type="term" value="P:proteolysis"/>
    <property type="evidence" value="ECO:0007669"/>
    <property type="project" value="TreeGrafter"/>
</dbReference>
<dbReference type="Pfam" id="PF00557">
    <property type="entry name" value="Peptidase_M24"/>
    <property type="match status" value="1"/>
</dbReference>
<keyword evidence="5" id="KW-0479">Metal-binding</keyword>
<reference evidence="9" key="1">
    <citation type="submission" date="2024-07" db="EMBL/GenBank/DDBJ databases">
        <title>Complete genome sequence of Prevotella sp. YM-2024 GTC17253.</title>
        <authorList>
            <person name="Hayashi M."/>
            <person name="Muto Y."/>
            <person name="Tanaka K."/>
            <person name="Niwa H."/>
        </authorList>
    </citation>
    <scope>NUCLEOTIDE SEQUENCE</scope>
    <source>
        <strain evidence="9">GTC17253</strain>
    </source>
</reference>
<sequence length="466" mass="52475">MFNKDTYIRRRDELKKLVKSGVIILFGNNDSPCNFPNNGYHPFRQDSSFLYYFGQNRDGLVGVIDVDNNTEMLVGNDIDIEDIVWYGSVDSVSDMAAQVGINQTMPMRGLKTICNEAMRQHRTIHFLPPYRYDIKLQIFDLLGIHPVQQKESASMTLIQAVVKMRSTKEEQEIEELERAAVIGYKMHTTAMRLTKPGVTEKFVGGQVDGIANSYGAMVSFPTIFTQHGEIMHGSPSMAVLESGRLALCDAGAETINNYCSDNTRTMPVNGKFTQKQLEIYSIVEACHDYALEVAKPGVKYMDVHLAVCRLMTERLKELGLMKGDVDEAVAAGAHAMFLPHGLGHMMGMDVHDMEALDQINVGFDEETRPNLEQFGTNCLRMGRRLEEGFVVTDEPGIYFIPALIDNWKASGHCNEFLNFDKLETYKDFGGIRIEDDLLITKDGCRFLGKDRIPYHAKDVEAFMAEN</sequence>
<dbReference type="GO" id="GO:0070006">
    <property type="term" value="F:metalloaminopeptidase activity"/>
    <property type="evidence" value="ECO:0007669"/>
    <property type="project" value="InterPro"/>
</dbReference>
<dbReference type="Gene3D" id="3.90.230.10">
    <property type="entry name" value="Creatinase/methionine aminopeptidase superfamily"/>
    <property type="match status" value="1"/>
</dbReference>
<dbReference type="GO" id="GO:0030145">
    <property type="term" value="F:manganese ion binding"/>
    <property type="evidence" value="ECO:0007669"/>
    <property type="project" value="InterPro"/>
</dbReference>
<feature type="domain" description="Aminopeptidase P N-terminal" evidence="8">
    <location>
        <begin position="2"/>
        <end position="135"/>
    </location>
</feature>
<keyword evidence="7" id="KW-0464">Manganese</keyword>
<dbReference type="EMBL" id="AP035785">
    <property type="protein sequence ID" value="BFO70947.1"/>
    <property type="molecule type" value="Genomic_DNA"/>
</dbReference>
<dbReference type="SUPFAM" id="SSF55920">
    <property type="entry name" value="Creatinase/aminopeptidase"/>
    <property type="match status" value="1"/>
</dbReference>
<evidence type="ECO:0000256" key="4">
    <source>
        <dbReference type="ARBA" id="ARBA00012574"/>
    </source>
</evidence>